<dbReference type="InterPro" id="IPR002931">
    <property type="entry name" value="Transglutaminase-like"/>
</dbReference>
<organism evidence="4 5">
    <name type="scientific">Paenibacillus rigui</name>
    <dbReference type="NCBI Taxonomy" id="554312"/>
    <lineage>
        <taxon>Bacteria</taxon>
        <taxon>Bacillati</taxon>
        <taxon>Bacillota</taxon>
        <taxon>Bacilli</taxon>
        <taxon>Bacillales</taxon>
        <taxon>Paenibacillaceae</taxon>
        <taxon>Paenibacillus</taxon>
    </lineage>
</organism>
<reference evidence="4 5" key="1">
    <citation type="submission" date="2017-07" db="EMBL/GenBank/DDBJ databases">
        <title>Genome sequencing and assembly of Paenibacillus rigui.</title>
        <authorList>
            <person name="Mayilraj S."/>
        </authorList>
    </citation>
    <scope>NUCLEOTIDE SEQUENCE [LARGE SCALE GENOMIC DNA]</scope>
    <source>
        <strain evidence="4 5">JCM 16352</strain>
    </source>
</reference>
<dbReference type="Proteomes" id="UP000215509">
    <property type="component" value="Unassembled WGS sequence"/>
</dbReference>
<name>A0A229UUE7_9BACL</name>
<feature type="region of interest" description="Disordered" evidence="1">
    <location>
        <begin position="457"/>
        <end position="476"/>
    </location>
</feature>
<evidence type="ECO:0000256" key="2">
    <source>
        <dbReference type="SAM" id="Phobius"/>
    </source>
</evidence>
<dbReference type="EMBL" id="NMQW01000014">
    <property type="protein sequence ID" value="OXM86539.1"/>
    <property type="molecule type" value="Genomic_DNA"/>
</dbReference>
<feature type="compositionally biased region" description="Polar residues" evidence="1">
    <location>
        <begin position="494"/>
        <end position="504"/>
    </location>
</feature>
<dbReference type="InterPro" id="IPR052901">
    <property type="entry name" value="Bact_TGase-like"/>
</dbReference>
<dbReference type="AlphaFoldDB" id="A0A229UUE7"/>
<feature type="transmembrane region" description="Helical" evidence="2">
    <location>
        <begin position="618"/>
        <end position="638"/>
    </location>
</feature>
<feature type="domain" description="Transglutaminase-like" evidence="3">
    <location>
        <begin position="414"/>
        <end position="537"/>
    </location>
</feature>
<evidence type="ECO:0000256" key="1">
    <source>
        <dbReference type="SAM" id="MobiDB-lite"/>
    </source>
</evidence>
<dbReference type="SUPFAM" id="SSF54001">
    <property type="entry name" value="Cysteine proteinases"/>
    <property type="match status" value="1"/>
</dbReference>
<dbReference type="InterPro" id="IPR038765">
    <property type="entry name" value="Papain-like_cys_pep_sf"/>
</dbReference>
<comment type="caution">
    <text evidence="4">The sequence shown here is derived from an EMBL/GenBank/DDBJ whole genome shotgun (WGS) entry which is preliminary data.</text>
</comment>
<evidence type="ECO:0000313" key="5">
    <source>
        <dbReference type="Proteomes" id="UP000215509"/>
    </source>
</evidence>
<dbReference type="Gene3D" id="3.10.620.30">
    <property type="match status" value="1"/>
</dbReference>
<dbReference type="PANTHER" id="PTHR42736">
    <property type="entry name" value="PROTEIN-GLUTAMINE GAMMA-GLUTAMYLTRANSFERASE"/>
    <property type="match status" value="1"/>
</dbReference>
<feature type="transmembrane region" description="Helical" evidence="2">
    <location>
        <begin position="9"/>
        <end position="27"/>
    </location>
</feature>
<keyword evidence="2" id="KW-0472">Membrane</keyword>
<evidence type="ECO:0000313" key="4">
    <source>
        <dbReference type="EMBL" id="OXM86539.1"/>
    </source>
</evidence>
<accession>A0A229UUE7</accession>
<dbReference type="PANTHER" id="PTHR42736:SF1">
    <property type="entry name" value="PROTEIN-GLUTAMINE GAMMA-GLUTAMYLTRANSFERASE"/>
    <property type="match status" value="1"/>
</dbReference>
<feature type="transmembrane region" description="Helical" evidence="2">
    <location>
        <begin position="33"/>
        <end position="51"/>
    </location>
</feature>
<gene>
    <name evidence="4" type="ORF">CF651_10000</name>
</gene>
<dbReference type="SMART" id="SM00460">
    <property type="entry name" value="TGc"/>
    <property type="match status" value="1"/>
</dbReference>
<dbReference type="Pfam" id="PF01841">
    <property type="entry name" value="Transglut_core"/>
    <property type="match status" value="1"/>
</dbReference>
<feature type="transmembrane region" description="Helical" evidence="2">
    <location>
        <begin position="120"/>
        <end position="138"/>
    </location>
</feature>
<protein>
    <recommendedName>
        <fullName evidence="3">Transglutaminase-like domain-containing protein</fullName>
    </recommendedName>
</protein>
<keyword evidence="2" id="KW-1133">Transmembrane helix</keyword>
<evidence type="ECO:0000259" key="3">
    <source>
        <dbReference type="SMART" id="SM00460"/>
    </source>
</evidence>
<keyword evidence="5" id="KW-1185">Reference proteome</keyword>
<feature type="region of interest" description="Disordered" evidence="1">
    <location>
        <begin position="481"/>
        <end position="504"/>
    </location>
</feature>
<keyword evidence="2" id="KW-0812">Transmembrane</keyword>
<proteinExistence type="predicted"/>
<sequence>MFVADRQQLLWFVGMTLLYLVVLQLVFDVDMSFGLLQASGAGLLLQGLLQVDRGARWKREAGDATAAAALASAARAAQGTGQPANETAWQGEHLPSLTYQRTSGRTHTPRARETKGWSPFAVSLVWTAIVLAGAWLGAGQHPVQGAAVPTEAYVSHWEDRWPLSLWTQQPYPAAAKTGYGTDDSRLGSPLTADETVAFTARTTKLTYWRGDAKTFYTGQGWTTPEARLTSFEELKPAQGTDLSAEVMPQSSNPALDPWTPVVQEVTLMQKNLNRQLFLGGKLARVESLVSEQGKPVPAAWIWRNSMSDQYQLPAMADPVASYKVQVFAWSGGSAGPQGMSSGQVLAEPNLETYLQLPPSLPSRVKELAEQITKDQTSSYDKAAAIERYLSSNYAYSLNGSQPPRNGQDLVDQFLFEQKAGYCDHFSSAMVVMLRSVGVPARWVKGFAPGEVIATEWAASESSPSPSDPSVTSAASAGSVPSAATAVSDAPKTAATDTPSASNSTSTIYTVEVRNRDAHSWVEAYLPSLGWVPFEATPGYGSAASGPKGETGVSTQAGKETAASLQPASPATAPLGFAQLFAEGWLLIPTLRAGIADLFTSISAGPEVFHRWLVWMRPWLPLSLWIAAALLAGVLIHLWRIIRRTADSMASTERSAGQPRSSLGALRTYTVVRSADQLWGKLQKKWGRAEPSQTMREYALTRTFADDTQRGAVLRIIQLLEAIRYREGRAHVSRRQLREAWDAMKRTL</sequence>